<protein>
    <submittedName>
        <fullName evidence="1">Uncharacterized protein</fullName>
    </submittedName>
</protein>
<name>A0AA88LUU9_CHASR</name>
<proteinExistence type="predicted"/>
<accession>A0AA88LUU9</accession>
<sequence length="68" mass="7775">MKRVSLIASAESEPFTEGMRHPRMDGLRHRIEKKFHHRTIRLVSTTSPILTRGGETTSAKLICWNDAD</sequence>
<dbReference type="Proteomes" id="UP001187415">
    <property type="component" value="Unassembled WGS sequence"/>
</dbReference>
<comment type="caution">
    <text evidence="1">The sequence shown here is derived from an EMBL/GenBank/DDBJ whole genome shotgun (WGS) entry which is preliminary data.</text>
</comment>
<keyword evidence="2" id="KW-1185">Reference proteome</keyword>
<dbReference type="AlphaFoldDB" id="A0AA88LUU9"/>
<dbReference type="EMBL" id="JAUPFM010000017">
    <property type="protein sequence ID" value="KAK2824536.1"/>
    <property type="molecule type" value="Genomic_DNA"/>
</dbReference>
<evidence type="ECO:0000313" key="1">
    <source>
        <dbReference type="EMBL" id="KAK2824536.1"/>
    </source>
</evidence>
<reference evidence="1" key="1">
    <citation type="submission" date="2023-07" db="EMBL/GenBank/DDBJ databases">
        <title>Chromosome-level Genome Assembly of Striped Snakehead (Channa striata).</title>
        <authorList>
            <person name="Liu H."/>
        </authorList>
    </citation>
    <scope>NUCLEOTIDE SEQUENCE</scope>
    <source>
        <strain evidence="1">Gz</strain>
        <tissue evidence="1">Muscle</tissue>
    </source>
</reference>
<gene>
    <name evidence="1" type="ORF">Q5P01_021711</name>
</gene>
<organism evidence="1 2">
    <name type="scientific">Channa striata</name>
    <name type="common">Snakehead murrel</name>
    <name type="synonym">Ophicephalus striatus</name>
    <dbReference type="NCBI Taxonomy" id="64152"/>
    <lineage>
        <taxon>Eukaryota</taxon>
        <taxon>Metazoa</taxon>
        <taxon>Chordata</taxon>
        <taxon>Craniata</taxon>
        <taxon>Vertebrata</taxon>
        <taxon>Euteleostomi</taxon>
        <taxon>Actinopterygii</taxon>
        <taxon>Neopterygii</taxon>
        <taxon>Teleostei</taxon>
        <taxon>Neoteleostei</taxon>
        <taxon>Acanthomorphata</taxon>
        <taxon>Anabantaria</taxon>
        <taxon>Anabantiformes</taxon>
        <taxon>Channoidei</taxon>
        <taxon>Channidae</taxon>
        <taxon>Channa</taxon>
    </lineage>
</organism>
<evidence type="ECO:0000313" key="2">
    <source>
        <dbReference type="Proteomes" id="UP001187415"/>
    </source>
</evidence>